<feature type="region of interest" description="Disordered" evidence="1">
    <location>
        <begin position="107"/>
        <end position="127"/>
    </location>
</feature>
<sequence>MSMQTIAAIHSTFPRELAPTLANSFSMMGAPRQDEVKSPTISVTTFHSMENLCDIVKTLDGRFGRRLGVAIELPDHGAPEWHRLARTVGDGGRLAIVVPPQSRTTLPLLSASSEGPSRKGTSSKGASIAGWDQTQHYVSVDQAVESLLSDRMKFDRCFILRPEWHDAGSVFAAIGRSIVACG</sequence>
<name>A0A5C6C7B6_9BACT</name>
<protein>
    <submittedName>
        <fullName evidence="2">Uncharacterized protein</fullName>
    </submittedName>
</protein>
<comment type="caution">
    <text evidence="2">The sequence shown here is derived from an EMBL/GenBank/DDBJ whole genome shotgun (WGS) entry which is preliminary data.</text>
</comment>
<reference evidence="2 3" key="1">
    <citation type="journal article" date="2020" name="Antonie Van Leeuwenhoek">
        <title>Rhodopirellula heiligendammensis sp. nov., Rhodopirellula pilleata sp. nov., and Rhodopirellula solitaria sp. nov. isolated from natural or artificial marine surfaces in Northern Germany and California, USA, and emended description of the genus Rhodopirellula.</title>
        <authorList>
            <person name="Kallscheuer N."/>
            <person name="Wiegand S."/>
            <person name="Jogler M."/>
            <person name="Boedeker C."/>
            <person name="Peeters S.H."/>
            <person name="Rast P."/>
            <person name="Heuer A."/>
            <person name="Jetten M.S.M."/>
            <person name="Rohde M."/>
            <person name="Jogler C."/>
        </authorList>
    </citation>
    <scope>NUCLEOTIDE SEQUENCE [LARGE SCALE GENOMIC DNA]</scope>
    <source>
        <strain evidence="2 3">Poly21</strain>
    </source>
</reference>
<organism evidence="2 3">
    <name type="scientific">Allorhodopirellula heiligendammensis</name>
    <dbReference type="NCBI Taxonomy" id="2714739"/>
    <lineage>
        <taxon>Bacteria</taxon>
        <taxon>Pseudomonadati</taxon>
        <taxon>Planctomycetota</taxon>
        <taxon>Planctomycetia</taxon>
        <taxon>Pirellulales</taxon>
        <taxon>Pirellulaceae</taxon>
        <taxon>Allorhodopirellula</taxon>
    </lineage>
</organism>
<keyword evidence="3" id="KW-1185">Reference proteome</keyword>
<gene>
    <name evidence="2" type="ORF">Poly21_22020</name>
</gene>
<accession>A0A5C6C7B6</accession>
<dbReference type="Proteomes" id="UP000319908">
    <property type="component" value="Unassembled WGS sequence"/>
</dbReference>
<evidence type="ECO:0000313" key="3">
    <source>
        <dbReference type="Proteomes" id="UP000319908"/>
    </source>
</evidence>
<evidence type="ECO:0000256" key="1">
    <source>
        <dbReference type="SAM" id="MobiDB-lite"/>
    </source>
</evidence>
<evidence type="ECO:0000313" key="2">
    <source>
        <dbReference type="EMBL" id="TWU20022.1"/>
    </source>
</evidence>
<dbReference type="RefSeq" id="WP_146406712.1">
    <property type="nucleotide sequence ID" value="NZ_SJPU01000001.1"/>
</dbReference>
<proteinExistence type="predicted"/>
<dbReference type="EMBL" id="SJPU01000001">
    <property type="protein sequence ID" value="TWU20022.1"/>
    <property type="molecule type" value="Genomic_DNA"/>
</dbReference>
<feature type="compositionally biased region" description="Polar residues" evidence="1">
    <location>
        <begin position="107"/>
        <end position="125"/>
    </location>
</feature>
<dbReference type="OrthoDB" id="9839437at2"/>
<dbReference type="AlphaFoldDB" id="A0A5C6C7B6"/>